<keyword evidence="1" id="KW-0812">Transmembrane</keyword>
<keyword evidence="1" id="KW-1133">Transmembrane helix</keyword>
<keyword evidence="2" id="KW-0732">Signal</keyword>
<dbReference type="Proteomes" id="UP001515480">
    <property type="component" value="Unassembled WGS sequence"/>
</dbReference>
<reference evidence="3 4" key="1">
    <citation type="journal article" date="2024" name="Science">
        <title>Giant polyketide synthase enzymes in the biosynthesis of giant marine polyether toxins.</title>
        <authorList>
            <person name="Fallon T.R."/>
            <person name="Shende V.V."/>
            <person name="Wierzbicki I.H."/>
            <person name="Pendleton A.L."/>
            <person name="Watervoot N.F."/>
            <person name="Auber R.P."/>
            <person name="Gonzalez D.J."/>
            <person name="Wisecaver J.H."/>
            <person name="Moore B.S."/>
        </authorList>
    </citation>
    <scope>NUCLEOTIDE SEQUENCE [LARGE SCALE GENOMIC DNA]</scope>
    <source>
        <strain evidence="3 4">12B1</strain>
    </source>
</reference>
<feature type="chain" id="PRO_5044238041" evidence="2">
    <location>
        <begin position="19"/>
        <end position="134"/>
    </location>
</feature>
<evidence type="ECO:0000256" key="2">
    <source>
        <dbReference type="SAM" id="SignalP"/>
    </source>
</evidence>
<gene>
    <name evidence="3" type="ORF">AB1Y20_022260</name>
</gene>
<organism evidence="3 4">
    <name type="scientific">Prymnesium parvum</name>
    <name type="common">Toxic golden alga</name>
    <dbReference type="NCBI Taxonomy" id="97485"/>
    <lineage>
        <taxon>Eukaryota</taxon>
        <taxon>Haptista</taxon>
        <taxon>Haptophyta</taxon>
        <taxon>Prymnesiophyceae</taxon>
        <taxon>Prymnesiales</taxon>
        <taxon>Prymnesiaceae</taxon>
        <taxon>Prymnesium</taxon>
    </lineage>
</organism>
<keyword evidence="4" id="KW-1185">Reference proteome</keyword>
<evidence type="ECO:0000313" key="4">
    <source>
        <dbReference type="Proteomes" id="UP001515480"/>
    </source>
</evidence>
<protein>
    <submittedName>
        <fullName evidence="3">Uncharacterized protein</fullName>
    </submittedName>
</protein>
<comment type="caution">
    <text evidence="3">The sequence shown here is derived from an EMBL/GenBank/DDBJ whole genome shotgun (WGS) entry which is preliminary data.</text>
</comment>
<keyword evidence="1" id="KW-0472">Membrane</keyword>
<evidence type="ECO:0000256" key="1">
    <source>
        <dbReference type="SAM" id="Phobius"/>
    </source>
</evidence>
<sequence>MSWRLLLAWGVVAALAQADADADADALDQSDQTGTAWQGFAWRHRIKHGDGFEHEGGEERKWYEPAYAEYRMAPNTLAQYVVTWLVFALPAIALYVCARRAPPHSVLAKVFMMNVDESTGRESFVEPRTSRGMV</sequence>
<feature type="signal peptide" evidence="2">
    <location>
        <begin position="1"/>
        <end position="18"/>
    </location>
</feature>
<feature type="transmembrane region" description="Helical" evidence="1">
    <location>
        <begin position="77"/>
        <end position="98"/>
    </location>
</feature>
<dbReference type="AlphaFoldDB" id="A0AB34JH03"/>
<name>A0AB34JH03_PRYPA</name>
<evidence type="ECO:0000313" key="3">
    <source>
        <dbReference type="EMBL" id="KAL1520691.1"/>
    </source>
</evidence>
<accession>A0AB34JH03</accession>
<proteinExistence type="predicted"/>
<dbReference type="EMBL" id="JBGBPQ010000008">
    <property type="protein sequence ID" value="KAL1520691.1"/>
    <property type="molecule type" value="Genomic_DNA"/>
</dbReference>